<organism evidence="1 2">
    <name type="scientific">Drosophila madeirensis</name>
    <name type="common">Fruit fly</name>
    <dbReference type="NCBI Taxonomy" id="30013"/>
    <lineage>
        <taxon>Eukaryota</taxon>
        <taxon>Metazoa</taxon>
        <taxon>Ecdysozoa</taxon>
        <taxon>Arthropoda</taxon>
        <taxon>Hexapoda</taxon>
        <taxon>Insecta</taxon>
        <taxon>Pterygota</taxon>
        <taxon>Neoptera</taxon>
        <taxon>Endopterygota</taxon>
        <taxon>Diptera</taxon>
        <taxon>Brachycera</taxon>
        <taxon>Muscomorpha</taxon>
        <taxon>Ephydroidea</taxon>
        <taxon>Drosophilidae</taxon>
        <taxon>Drosophila</taxon>
        <taxon>Sophophora</taxon>
    </lineage>
</organism>
<dbReference type="EMBL" id="AP029263">
    <property type="protein sequence ID" value="BFF92425.1"/>
    <property type="molecule type" value="Genomic_DNA"/>
</dbReference>
<evidence type="ECO:0000313" key="2">
    <source>
        <dbReference type="Proteomes" id="UP001500889"/>
    </source>
</evidence>
<dbReference type="AlphaFoldDB" id="A0AAU9F9P0"/>
<name>A0AAU9F9P0_DROMD</name>
<gene>
    <name evidence="1" type="ORF">DMAD_10488</name>
</gene>
<dbReference type="Proteomes" id="UP001500889">
    <property type="component" value="Chromosome O"/>
</dbReference>
<protein>
    <submittedName>
        <fullName evidence="1">Uncharacterized protein</fullName>
    </submittedName>
</protein>
<sequence>MPPKRKLAELQRLYEERWSYPPKLKPRRTKIIACGEVASYGGYKAPEYKACWENPISVTTDARFGPCWEYPPERYKRRPLPPPCRGATIPLDQLEPSFDHCETLYTSFDFRLEQCVHEQILVLETQFRKLEEQLAGAKVLQIEMVEKMRYHAMRYRLLRGESCCTNIYPDYLSRLTAERALCEFQKAYNVINQSNNELSKSILSMRNFKKELALRVSKLDRTLKSPFLLELDHVLQTVDDLHQYFFGVAVKLRTWAELLDPNKEYSIEDYLALLSKKRDFKSFLRAGTEHCTCKRCNKKDPLSPYLPSWCRKSDSSEECAKRRTNNNRCNMCIAAKLTRSDSKFRTESSDTSRLVKMSQKVE</sequence>
<accession>A0AAU9F9P0</accession>
<evidence type="ECO:0000313" key="1">
    <source>
        <dbReference type="EMBL" id="BFF92425.1"/>
    </source>
</evidence>
<reference evidence="1 2" key="1">
    <citation type="submission" date="2024-02" db="EMBL/GenBank/DDBJ databases">
        <title>A chromosome-level genome assembly of Drosophila madeirensis, a fruit fly species endemic to Madeira island.</title>
        <authorList>
            <person name="Tomihara K."/>
            <person name="Llopart A."/>
            <person name="Yamamoto D."/>
        </authorList>
    </citation>
    <scope>NUCLEOTIDE SEQUENCE [LARGE SCALE GENOMIC DNA]</scope>
    <source>
        <strain evidence="1 2">RF1</strain>
    </source>
</reference>
<proteinExistence type="predicted"/>
<keyword evidence="2" id="KW-1185">Reference proteome</keyword>